<evidence type="ECO:0000313" key="4">
    <source>
        <dbReference type="Proteomes" id="UP000297635"/>
    </source>
</evidence>
<feature type="transmembrane region" description="Helical" evidence="1">
    <location>
        <begin position="6"/>
        <end position="32"/>
    </location>
</feature>
<dbReference type="EMBL" id="SJSA01000001">
    <property type="protein sequence ID" value="TGG40776.1"/>
    <property type="molecule type" value="Genomic_DNA"/>
</dbReference>
<dbReference type="Proteomes" id="UP000297635">
    <property type="component" value="Unassembled WGS sequence"/>
</dbReference>
<evidence type="ECO:0000256" key="1">
    <source>
        <dbReference type="SAM" id="Phobius"/>
    </source>
</evidence>
<gene>
    <name evidence="3" type="ORF">EZ315_08915</name>
    <name evidence="2" type="ORF">EZ315_14040</name>
</gene>
<proteinExistence type="predicted"/>
<dbReference type="EMBL" id="SJSA01000002">
    <property type="protein sequence ID" value="TGG36941.1"/>
    <property type="molecule type" value="Genomic_DNA"/>
</dbReference>
<dbReference type="RefSeq" id="WP_135471744.1">
    <property type="nucleotide sequence ID" value="NZ_SJSA01000001.1"/>
</dbReference>
<keyword evidence="1" id="KW-0472">Membrane</keyword>
<name>A0A4Z0V668_9BACT</name>
<reference evidence="2 4" key="1">
    <citation type="submission" date="2019-02" db="EMBL/GenBank/DDBJ databases">
        <title>Isolation and identification of novel species under the genus Muribaculum.</title>
        <authorList>
            <person name="Miyake S."/>
            <person name="Ding Y."/>
            <person name="Low A."/>
            <person name="Soh M."/>
            <person name="Seedorf H."/>
        </authorList>
    </citation>
    <scope>NUCLEOTIDE SEQUENCE [LARGE SCALE GENOMIC DNA]</scope>
    <source>
        <strain evidence="2 4">TLL-A3</strain>
    </source>
</reference>
<accession>A0A4Z0V668</accession>
<organism evidence="2 4">
    <name type="scientific">Duncaniella freteri</name>
    <dbReference type="NCBI Taxonomy" id="2530391"/>
    <lineage>
        <taxon>Bacteria</taxon>
        <taxon>Pseudomonadati</taxon>
        <taxon>Bacteroidota</taxon>
        <taxon>Bacteroidia</taxon>
        <taxon>Bacteroidales</taxon>
        <taxon>Muribaculaceae</taxon>
        <taxon>Duncaniella</taxon>
    </lineage>
</organism>
<keyword evidence="4" id="KW-1185">Reference proteome</keyword>
<evidence type="ECO:0000313" key="3">
    <source>
        <dbReference type="EMBL" id="TGG40776.1"/>
    </source>
</evidence>
<protein>
    <submittedName>
        <fullName evidence="2">Uncharacterized protein</fullName>
    </submittedName>
</protein>
<dbReference type="GeneID" id="82150910"/>
<comment type="caution">
    <text evidence="2">The sequence shown here is derived from an EMBL/GenBank/DDBJ whole genome shotgun (WGS) entry which is preliminary data.</text>
</comment>
<sequence length="112" mass="12710">MSFLATIVYIILGFIIIAIVFICIIVLMMYCVASGIAYKKETEISAWDYWETHKSKSWTELSGEEKEKMLIANLIIADDVGAVVTKEKLTIMLEEQLPISEPHVGLSYPMDY</sequence>
<dbReference type="AlphaFoldDB" id="A0A4Z0V668"/>
<keyword evidence="1" id="KW-0812">Transmembrane</keyword>
<keyword evidence="1" id="KW-1133">Transmembrane helix</keyword>
<evidence type="ECO:0000313" key="2">
    <source>
        <dbReference type="EMBL" id="TGG36941.1"/>
    </source>
</evidence>